<keyword evidence="8" id="KW-0408">Iron</keyword>
<dbReference type="NCBIfam" id="NF006877">
    <property type="entry name" value="PRK09375.1-1"/>
    <property type="match status" value="1"/>
</dbReference>
<comment type="pathway">
    <text evidence="2">Cofactor biosynthesis; NAD(+) biosynthesis; quinolinate from iminoaspartate: step 1/1.</text>
</comment>
<evidence type="ECO:0000313" key="11">
    <source>
        <dbReference type="EMBL" id="GLT17721.1"/>
    </source>
</evidence>
<keyword evidence="12" id="KW-1185">Reference proteome</keyword>
<dbReference type="SUPFAM" id="SSF142754">
    <property type="entry name" value="NadA-like"/>
    <property type="match status" value="1"/>
</dbReference>
<evidence type="ECO:0000256" key="9">
    <source>
        <dbReference type="ARBA" id="ARBA00023014"/>
    </source>
</evidence>
<dbReference type="EMBL" id="BSPW01000024">
    <property type="protein sequence ID" value="GLT17721.1"/>
    <property type="molecule type" value="Genomic_DNA"/>
</dbReference>
<evidence type="ECO:0000256" key="2">
    <source>
        <dbReference type="ARBA" id="ARBA00005065"/>
    </source>
</evidence>
<dbReference type="Gene3D" id="3.40.50.10800">
    <property type="entry name" value="NadA-like"/>
    <property type="match status" value="3"/>
</dbReference>
<evidence type="ECO:0000256" key="1">
    <source>
        <dbReference type="ARBA" id="ARBA00001966"/>
    </source>
</evidence>
<keyword evidence="4" id="KW-0004">4Fe-4S</keyword>
<keyword evidence="9" id="KW-0411">Iron-sulfur</keyword>
<evidence type="ECO:0000256" key="3">
    <source>
        <dbReference type="ARBA" id="ARBA00012669"/>
    </source>
</evidence>
<protein>
    <recommendedName>
        <fullName evidence="3 10">Quinolinate synthase</fullName>
        <ecNumber evidence="3 10">2.5.1.72</ecNumber>
    </recommendedName>
</protein>
<evidence type="ECO:0000256" key="5">
    <source>
        <dbReference type="ARBA" id="ARBA00022642"/>
    </source>
</evidence>
<organism evidence="11 12">
    <name type="scientific">Vibrio zhanjiangensis</name>
    <dbReference type="NCBI Taxonomy" id="1046128"/>
    <lineage>
        <taxon>Bacteria</taxon>
        <taxon>Pseudomonadati</taxon>
        <taxon>Pseudomonadota</taxon>
        <taxon>Gammaproteobacteria</taxon>
        <taxon>Vibrionales</taxon>
        <taxon>Vibrionaceae</taxon>
        <taxon>Vibrio</taxon>
    </lineage>
</organism>
<keyword evidence="5" id="KW-0662">Pyridine nucleotide biosynthesis</keyword>
<proteinExistence type="predicted"/>
<name>A0ABQ6EXC4_9VIBR</name>
<dbReference type="PANTHER" id="PTHR30573:SF0">
    <property type="entry name" value="QUINOLINATE SYNTHASE, CHLOROPLASTIC"/>
    <property type="match status" value="1"/>
</dbReference>
<evidence type="ECO:0000256" key="8">
    <source>
        <dbReference type="ARBA" id="ARBA00023004"/>
    </source>
</evidence>
<evidence type="ECO:0000256" key="7">
    <source>
        <dbReference type="ARBA" id="ARBA00022723"/>
    </source>
</evidence>
<dbReference type="NCBIfam" id="NF006878">
    <property type="entry name" value="PRK09375.1-2"/>
    <property type="match status" value="1"/>
</dbReference>
<comment type="cofactor">
    <cofactor evidence="1">
        <name>[4Fe-4S] cluster</name>
        <dbReference type="ChEBI" id="CHEBI:49883"/>
    </cofactor>
</comment>
<keyword evidence="7" id="KW-0479">Metal-binding</keyword>
<dbReference type="InterPro" id="IPR036094">
    <property type="entry name" value="NadA_sf"/>
</dbReference>
<dbReference type="InterPro" id="IPR003473">
    <property type="entry name" value="NadA"/>
</dbReference>
<evidence type="ECO:0000313" key="12">
    <source>
        <dbReference type="Proteomes" id="UP001157138"/>
    </source>
</evidence>
<evidence type="ECO:0000256" key="4">
    <source>
        <dbReference type="ARBA" id="ARBA00022485"/>
    </source>
</evidence>
<reference evidence="12" key="1">
    <citation type="journal article" date="2019" name="Int. J. Syst. Evol. Microbiol.">
        <title>The Global Catalogue of Microorganisms (GCM) 10K type strain sequencing project: providing services to taxonomists for standard genome sequencing and annotation.</title>
        <authorList>
            <consortium name="The Broad Institute Genomics Platform"/>
            <consortium name="The Broad Institute Genome Sequencing Center for Infectious Disease"/>
            <person name="Wu L."/>
            <person name="Ma J."/>
        </authorList>
    </citation>
    <scope>NUCLEOTIDE SEQUENCE [LARGE SCALE GENOMIC DNA]</scope>
    <source>
        <strain evidence="12">NBRC 108723</strain>
    </source>
</reference>
<dbReference type="EC" id="2.5.1.72" evidence="3 10"/>
<dbReference type="NCBIfam" id="TIGR00550">
    <property type="entry name" value="nadA"/>
    <property type="match status" value="1"/>
</dbReference>
<dbReference type="Pfam" id="PF02445">
    <property type="entry name" value="NadA"/>
    <property type="match status" value="1"/>
</dbReference>
<keyword evidence="6" id="KW-0808">Transferase</keyword>
<dbReference type="PANTHER" id="PTHR30573">
    <property type="entry name" value="QUINOLINATE SYNTHETASE A"/>
    <property type="match status" value="1"/>
</dbReference>
<dbReference type="Proteomes" id="UP001157138">
    <property type="component" value="Unassembled WGS sequence"/>
</dbReference>
<evidence type="ECO:0000256" key="10">
    <source>
        <dbReference type="NCBIfam" id="TIGR00550"/>
    </source>
</evidence>
<sequence>MNTIDTAYPFPPKPIPLSDEQKQTHIKNIKLLLKEKDAVLIAHYYTDPEIQALAEETGGFVGDSLEMAKFGNRHPASTLVIGGVRFMGESAKILTPEKRILMPTLEAECSLDLGCPADKFSEFCDAHPDHTVVVYANTSAAVKARADWVVTSSIALDIVEHIDSEGKPIIWGPDRHLGSYIANKTGADMLLWNGECVVHDEFSADALRKMKGLYPDAAVLVHPESPASVVDLADAVGSTSQLIKAAKELPNQQMIVATDKGIFFKMQQLVPEKELIEAPTAGAGATCRSCAHCPWMAMNGLQAIEKALSQGGEDHEIFVDEELRVKSLIPLNRMLDFAEQLNIRVKGNA</sequence>
<gene>
    <name evidence="11" type="primary">nadA</name>
    <name evidence="11" type="ORF">GCM10007938_14990</name>
</gene>
<comment type="caution">
    <text evidence="11">The sequence shown here is derived from an EMBL/GenBank/DDBJ whole genome shotgun (WGS) entry which is preliminary data.</text>
</comment>
<evidence type="ECO:0000256" key="6">
    <source>
        <dbReference type="ARBA" id="ARBA00022679"/>
    </source>
</evidence>
<accession>A0ABQ6EXC4</accession>